<comment type="caution">
    <text evidence="3">The sequence shown here is derived from an EMBL/GenBank/DDBJ whole genome shotgun (WGS) entry which is preliminary data.</text>
</comment>
<keyword evidence="4" id="KW-1185">Reference proteome</keyword>
<dbReference type="EMBL" id="LQWZ01000033">
    <property type="protein sequence ID" value="OAH54738.1"/>
    <property type="molecule type" value="Genomic_DNA"/>
</dbReference>
<proteinExistence type="predicted"/>
<dbReference type="Proteomes" id="UP000076935">
    <property type="component" value="Unassembled WGS sequence"/>
</dbReference>
<feature type="compositionally biased region" description="Basic and acidic residues" evidence="1">
    <location>
        <begin position="1"/>
        <end position="17"/>
    </location>
</feature>
<dbReference type="OrthoDB" id="2376226at2"/>
<evidence type="ECO:0008006" key="6">
    <source>
        <dbReference type="Google" id="ProtNLM"/>
    </source>
</evidence>
<dbReference type="RefSeq" id="WP_018394466.1">
    <property type="nucleotide sequence ID" value="NZ_JBCNAN010000017.1"/>
</dbReference>
<evidence type="ECO:0000313" key="4">
    <source>
        <dbReference type="Proteomes" id="UP000076935"/>
    </source>
</evidence>
<gene>
    <name evidence="2" type="ORF">AWH48_09150</name>
    <name evidence="3" type="ORF">AWH49_11995</name>
</gene>
<protein>
    <recommendedName>
        <fullName evidence="6">Cytosolic protein</fullName>
    </recommendedName>
</protein>
<dbReference type="STRING" id="29332.AWH48_09150"/>
<evidence type="ECO:0000313" key="5">
    <source>
        <dbReference type="Proteomes" id="UP000077271"/>
    </source>
</evidence>
<dbReference type="Proteomes" id="UP000077271">
    <property type="component" value="Unassembled WGS sequence"/>
</dbReference>
<feature type="region of interest" description="Disordered" evidence="1">
    <location>
        <begin position="66"/>
        <end position="99"/>
    </location>
</feature>
<sequence length="99" mass="11669">MENKRDYKELSNVEKQRNFLTAEELPEGAYGAPQGKNEPVENKSTPWKDGQQYVSAFTYEYRNLHENLPRKYPGAHPTHDEKDKDEEKRNTSSKEKPWI</sequence>
<feature type="compositionally biased region" description="Basic and acidic residues" evidence="1">
    <location>
        <begin position="77"/>
        <end position="99"/>
    </location>
</feature>
<feature type="region of interest" description="Disordered" evidence="1">
    <location>
        <begin position="1"/>
        <end position="49"/>
    </location>
</feature>
<name>A0A177L861_9BACI</name>
<dbReference type="EMBL" id="LQWY01000016">
    <property type="protein sequence ID" value="OAH61664.1"/>
    <property type="molecule type" value="Genomic_DNA"/>
</dbReference>
<organism evidence="3 4">
    <name type="scientific">Domibacillus aminovorans</name>
    <dbReference type="NCBI Taxonomy" id="29332"/>
    <lineage>
        <taxon>Bacteria</taxon>
        <taxon>Bacillati</taxon>
        <taxon>Bacillota</taxon>
        <taxon>Bacilli</taxon>
        <taxon>Bacillales</taxon>
        <taxon>Bacillaceae</taxon>
        <taxon>Domibacillus</taxon>
    </lineage>
</organism>
<evidence type="ECO:0000313" key="3">
    <source>
        <dbReference type="EMBL" id="OAH61664.1"/>
    </source>
</evidence>
<dbReference type="AlphaFoldDB" id="A0A177L861"/>
<evidence type="ECO:0000313" key="2">
    <source>
        <dbReference type="EMBL" id="OAH54738.1"/>
    </source>
</evidence>
<evidence type="ECO:0000256" key="1">
    <source>
        <dbReference type="SAM" id="MobiDB-lite"/>
    </source>
</evidence>
<reference evidence="4 5" key="1">
    <citation type="submission" date="2016-01" db="EMBL/GenBank/DDBJ databases">
        <title>Investigation of taxonomic status of Bacillus aminovorans.</title>
        <authorList>
            <person name="Verma A."/>
            <person name="Pal Y."/>
            <person name="Krishnamurthi S."/>
        </authorList>
    </citation>
    <scope>NUCLEOTIDE SEQUENCE [LARGE SCALE GENOMIC DNA]</scope>
    <source>
        <strain evidence="3 4">DSM 1314</strain>
        <strain evidence="2 5">DSM 4337</strain>
    </source>
</reference>
<accession>A0A177L861</accession>